<comment type="caution">
    <text evidence="1">The sequence shown here is derived from an EMBL/GenBank/DDBJ whole genome shotgun (WGS) entry which is preliminary data.</text>
</comment>
<reference evidence="1 2" key="1">
    <citation type="submission" date="2018-05" db="EMBL/GenBank/DDBJ databases">
        <title>A metagenomic window into the 2 km-deep terrestrial subsurface aquifer revealed taxonomically and functionally diverse microbial community comprising novel uncultured bacterial lineages.</title>
        <authorList>
            <person name="Kadnikov V.V."/>
            <person name="Mardanov A.V."/>
            <person name="Beletsky A.V."/>
            <person name="Banks D."/>
            <person name="Pimenov N.V."/>
            <person name="Frank Y.A."/>
            <person name="Karnachuk O.V."/>
            <person name="Ravin N.V."/>
        </authorList>
    </citation>
    <scope>NUCLEOTIDE SEQUENCE [LARGE SCALE GENOMIC DNA]</scope>
    <source>
        <strain evidence="1">BY5</strain>
    </source>
</reference>
<protein>
    <submittedName>
        <fullName evidence="1">Uncharacterized protein</fullName>
    </submittedName>
</protein>
<dbReference type="EMBL" id="QOQW01000028">
    <property type="protein sequence ID" value="RCK78070.1"/>
    <property type="molecule type" value="Genomic_DNA"/>
</dbReference>
<proteinExistence type="predicted"/>
<evidence type="ECO:0000313" key="2">
    <source>
        <dbReference type="Proteomes" id="UP000252355"/>
    </source>
</evidence>
<name>A0A367ZJ60_9BACT</name>
<sequence>MYRYLIIISDLPWGAGSRETTGTTLPSVANFSSLKGKVGQGISPLAIRSQDV</sequence>
<accession>A0A367ZJ60</accession>
<evidence type="ECO:0000313" key="1">
    <source>
        <dbReference type="EMBL" id="RCK78070.1"/>
    </source>
</evidence>
<organism evidence="1 2">
    <name type="scientific">Candidatus Ozemobacter sibiricus</name>
    <dbReference type="NCBI Taxonomy" id="2268124"/>
    <lineage>
        <taxon>Bacteria</taxon>
        <taxon>Candidatus Ozemobacteria</taxon>
        <taxon>Candidatus Ozemobacterales</taxon>
        <taxon>Candidatus Ozemobacteraceae</taxon>
        <taxon>Candidatus Ozemobacter</taxon>
    </lineage>
</organism>
<gene>
    <name evidence="1" type="ORF">OZSIB_1846</name>
</gene>
<dbReference type="Proteomes" id="UP000252355">
    <property type="component" value="Unassembled WGS sequence"/>
</dbReference>
<dbReference type="AlphaFoldDB" id="A0A367ZJ60"/>